<comment type="caution">
    <text evidence="1">The sequence shown here is derived from an EMBL/GenBank/DDBJ whole genome shotgun (WGS) entry which is preliminary data.</text>
</comment>
<dbReference type="EMBL" id="QENY01000024">
    <property type="protein sequence ID" value="PVX48775.1"/>
    <property type="molecule type" value="Genomic_DNA"/>
</dbReference>
<evidence type="ECO:0000313" key="2">
    <source>
        <dbReference type="Proteomes" id="UP000245870"/>
    </source>
</evidence>
<evidence type="ECO:0000313" key="1">
    <source>
        <dbReference type="EMBL" id="PVX48775.1"/>
    </source>
</evidence>
<proteinExistence type="predicted"/>
<accession>A0A2U0TYV2</accession>
<keyword evidence="2" id="KW-1185">Reference proteome</keyword>
<reference evidence="1 2" key="1">
    <citation type="submission" date="2018-05" db="EMBL/GenBank/DDBJ databases">
        <title>Genomic Encyclopedia of Type Strains, Phase IV (KMG-IV): sequencing the most valuable type-strain genomes for metagenomic binning, comparative biology and taxonomic classification.</title>
        <authorList>
            <person name="Goeker M."/>
        </authorList>
    </citation>
    <scope>NUCLEOTIDE SEQUENCE [LARGE SCALE GENOMIC DNA]</scope>
    <source>
        <strain evidence="1 2">DSM 100333</strain>
    </source>
</reference>
<organism evidence="1 2">
    <name type="scientific">Hallella colorans</name>
    <dbReference type="NCBI Taxonomy" id="1703337"/>
    <lineage>
        <taxon>Bacteria</taxon>
        <taxon>Pseudomonadati</taxon>
        <taxon>Bacteroidota</taxon>
        <taxon>Bacteroidia</taxon>
        <taxon>Bacteroidales</taxon>
        <taxon>Prevotellaceae</taxon>
        <taxon>Hallella</taxon>
    </lineage>
</organism>
<protein>
    <submittedName>
        <fullName evidence="1">Uncharacterized protein</fullName>
    </submittedName>
</protein>
<sequence length="118" mass="13263">MKKYYHPLCLCTTYHLDNGVEQAGNGIQDSFVYLYQTTPQAPKGCVCIMDVNVFFDCLQCKNIDIVCNLLQDFDAAISDSEARNKFTKQSASLESIENLPKRCGQIILVNKLNGMKCL</sequence>
<dbReference type="Proteomes" id="UP000245870">
    <property type="component" value="Unassembled WGS sequence"/>
</dbReference>
<name>A0A2U0TYV2_9BACT</name>
<dbReference type="AlphaFoldDB" id="A0A2U0TYV2"/>
<gene>
    <name evidence="1" type="ORF">C7379_12419</name>
</gene>
<dbReference type="RefSeq" id="WP_133241895.1">
    <property type="nucleotide sequence ID" value="NZ_QENY01000024.1"/>
</dbReference>